<feature type="coiled-coil region" evidence="1">
    <location>
        <begin position="66"/>
        <end position="100"/>
    </location>
</feature>
<name>A0AB39PSM6_9ACTN</name>
<accession>A0AB39PSM6</accession>
<keyword evidence="1" id="KW-0175">Coiled coil</keyword>
<dbReference type="AlphaFoldDB" id="A0AB39PSM6"/>
<gene>
    <name evidence="2" type="ORF">AB5J49_08215</name>
</gene>
<evidence type="ECO:0000313" key="2">
    <source>
        <dbReference type="EMBL" id="XDQ33302.1"/>
    </source>
</evidence>
<protein>
    <submittedName>
        <fullName evidence="2">Uncharacterized protein</fullName>
    </submittedName>
</protein>
<proteinExistence type="predicted"/>
<dbReference type="RefSeq" id="WP_369167851.1">
    <property type="nucleotide sequence ID" value="NZ_CP163439.1"/>
</dbReference>
<reference evidence="2" key="1">
    <citation type="submission" date="2024-07" db="EMBL/GenBank/DDBJ databases">
        <authorList>
            <person name="Yu S.T."/>
        </authorList>
    </citation>
    <scope>NUCLEOTIDE SEQUENCE</scope>
    <source>
        <strain evidence="2">R28</strain>
    </source>
</reference>
<evidence type="ECO:0000256" key="1">
    <source>
        <dbReference type="SAM" id="Coils"/>
    </source>
</evidence>
<organism evidence="2">
    <name type="scientific">Streptomyces sp. R28</name>
    <dbReference type="NCBI Taxonomy" id="3238628"/>
    <lineage>
        <taxon>Bacteria</taxon>
        <taxon>Bacillati</taxon>
        <taxon>Actinomycetota</taxon>
        <taxon>Actinomycetes</taxon>
        <taxon>Kitasatosporales</taxon>
        <taxon>Streptomycetaceae</taxon>
        <taxon>Streptomyces</taxon>
    </lineage>
</organism>
<dbReference type="EMBL" id="CP163439">
    <property type="protein sequence ID" value="XDQ33302.1"/>
    <property type="molecule type" value="Genomic_DNA"/>
</dbReference>
<sequence length="155" mass="17379">MTTLTDLLPVRLGIFDRSPRPARKHRAPDEIDRLRHKLAGAELLMAGYRIQLDDKDRALDDTAAKQAEAEELVVKQQADIDDLTDERDMWRDEALRLRAKFGPQLAAEANAHRITVPPMQRIGADQDTDAIDVTTLWAARDAGHLGPVTDPGRIR</sequence>